<organism evidence="3 4">
    <name type="scientific">Marivita hallyeonensis</name>
    <dbReference type="NCBI Taxonomy" id="996342"/>
    <lineage>
        <taxon>Bacteria</taxon>
        <taxon>Pseudomonadati</taxon>
        <taxon>Pseudomonadota</taxon>
        <taxon>Alphaproteobacteria</taxon>
        <taxon>Rhodobacterales</taxon>
        <taxon>Roseobacteraceae</taxon>
        <taxon>Marivita</taxon>
    </lineage>
</organism>
<accession>A0A1M5ULW3</accession>
<comment type="subcellular location">
    <subcellularLocation>
        <location evidence="1">Bacterial flagellum basal body</location>
    </subcellularLocation>
</comment>
<proteinExistence type="predicted"/>
<protein>
    <submittedName>
        <fullName evidence="3">Flagellar basal-body rod protein FlgB</fullName>
    </submittedName>
</protein>
<dbReference type="Pfam" id="PF00460">
    <property type="entry name" value="Flg_bb_rod"/>
    <property type="match status" value="1"/>
</dbReference>
<name>A0A1M5ULW3_9RHOB</name>
<dbReference type="GO" id="GO:0009425">
    <property type="term" value="C:bacterial-type flagellum basal body"/>
    <property type="evidence" value="ECO:0007669"/>
    <property type="project" value="UniProtKB-SubCell"/>
</dbReference>
<gene>
    <name evidence="3" type="ORF">SAMN05443551_2704</name>
</gene>
<dbReference type="EMBL" id="FQXC01000003">
    <property type="protein sequence ID" value="SHH63995.1"/>
    <property type="molecule type" value="Genomic_DNA"/>
</dbReference>
<keyword evidence="3" id="KW-0969">Cilium</keyword>
<keyword evidence="3" id="KW-0966">Cell projection</keyword>
<dbReference type="AlphaFoldDB" id="A0A1M5ULW3"/>
<sequence>MFQNLDMFKTAMSMARHAGHKQALTSQNIANSDTPGYRRRSLQDFSELVPQRDMGFPLKSTRSRHFGFGTHAVPVATVSGTNSEPNGNSVVLADEVLTSVDAKRQHDRALAIYRASLGMLRSTLSKQ</sequence>
<evidence type="ECO:0000313" key="3">
    <source>
        <dbReference type="EMBL" id="SHH63995.1"/>
    </source>
</evidence>
<keyword evidence="4" id="KW-1185">Reference proteome</keyword>
<evidence type="ECO:0000313" key="4">
    <source>
        <dbReference type="Proteomes" id="UP000184221"/>
    </source>
</evidence>
<feature type="domain" description="Flagellar basal body rod protein N-terminal" evidence="2">
    <location>
        <begin position="18"/>
        <end position="38"/>
    </location>
</feature>
<keyword evidence="3" id="KW-0282">Flagellum</keyword>
<dbReference type="STRING" id="996342.SAMN05443551_2704"/>
<dbReference type="Proteomes" id="UP000184221">
    <property type="component" value="Unassembled WGS sequence"/>
</dbReference>
<reference evidence="3 4" key="1">
    <citation type="submission" date="2016-11" db="EMBL/GenBank/DDBJ databases">
        <authorList>
            <person name="Jaros S."/>
            <person name="Januszkiewicz K."/>
            <person name="Wedrychowicz H."/>
        </authorList>
    </citation>
    <scope>NUCLEOTIDE SEQUENCE [LARGE SCALE GENOMIC DNA]</scope>
    <source>
        <strain evidence="3 4">DSM 29431</strain>
    </source>
</reference>
<dbReference type="InterPro" id="IPR001444">
    <property type="entry name" value="Flag_bb_rod_N"/>
</dbReference>
<dbReference type="OrthoDB" id="9788334at2"/>
<evidence type="ECO:0000256" key="1">
    <source>
        <dbReference type="ARBA" id="ARBA00004117"/>
    </source>
</evidence>
<dbReference type="NCBIfam" id="NF009270">
    <property type="entry name" value="PRK12627.1"/>
    <property type="match status" value="1"/>
</dbReference>
<evidence type="ECO:0000259" key="2">
    <source>
        <dbReference type="Pfam" id="PF00460"/>
    </source>
</evidence>